<proteinExistence type="predicted"/>
<evidence type="ECO:0000313" key="4">
    <source>
        <dbReference type="Proteomes" id="UP001595975"/>
    </source>
</evidence>
<evidence type="ECO:0000256" key="1">
    <source>
        <dbReference type="SAM" id="MobiDB-lite"/>
    </source>
</evidence>
<keyword evidence="4" id="KW-1185">Reference proteome</keyword>
<dbReference type="Pfam" id="PF13560">
    <property type="entry name" value="HTH_31"/>
    <property type="match status" value="1"/>
</dbReference>
<comment type="caution">
    <text evidence="3">The sequence shown here is derived from an EMBL/GenBank/DDBJ whole genome shotgun (WGS) entry which is preliminary data.</text>
</comment>
<evidence type="ECO:0000259" key="2">
    <source>
        <dbReference type="PROSITE" id="PS50943"/>
    </source>
</evidence>
<protein>
    <submittedName>
        <fullName evidence="3">DUF2690 domain-containing protein</fullName>
    </submittedName>
</protein>
<dbReference type="Pfam" id="PF10901">
    <property type="entry name" value="DUF2690"/>
    <property type="match status" value="1"/>
</dbReference>
<dbReference type="EMBL" id="JBHSOF010000024">
    <property type="protein sequence ID" value="MFC5665141.1"/>
    <property type="molecule type" value="Genomic_DNA"/>
</dbReference>
<sequence length="348" mass="35051">MPDSGAIGPGADGGGATPSARTELARTLREWRARAGDVPQKTVARRLNIAQTTVSRYESPDGRHPAPEAAVRALWSCYRLAEEDLALALALRARVDGELRAGAGGDGAGADGTAADGAGADGAAVDGKEADGDASVVDVVPAAGPLPAPARERGRHRVAWAAGIVAALAGVAAGGLLVHQLLGPTAADRSDDARPVPAQAPPAVTATAADATATAAASCRAVGCLHVEPNTTVCQRDAVTTAQGRDFGVLVELRFSPGCQAAWARMSGSSPGDRVQVFGREGTPPDQEEYRQQTGRTAHTQMVRSAGPADARACAIVDARGTVCATEVPTPPAAPAPTPTSAPAPDPS</sequence>
<feature type="compositionally biased region" description="Pro residues" evidence="1">
    <location>
        <begin position="329"/>
        <end position="348"/>
    </location>
</feature>
<dbReference type="RefSeq" id="WP_380226828.1">
    <property type="nucleotide sequence ID" value="NZ_JBHSOF010000024.1"/>
</dbReference>
<dbReference type="SUPFAM" id="SSF47413">
    <property type="entry name" value="lambda repressor-like DNA-binding domains"/>
    <property type="match status" value="1"/>
</dbReference>
<feature type="compositionally biased region" description="Polar residues" evidence="1">
    <location>
        <begin position="292"/>
        <end position="301"/>
    </location>
</feature>
<feature type="domain" description="HTH cro/C1-type" evidence="2">
    <location>
        <begin position="28"/>
        <end position="59"/>
    </location>
</feature>
<gene>
    <name evidence="3" type="ORF">ACFP3U_19410</name>
</gene>
<feature type="region of interest" description="Disordered" evidence="1">
    <location>
        <begin position="280"/>
        <end position="301"/>
    </location>
</feature>
<organism evidence="3 4">
    <name type="scientific">Kitasatospora misakiensis</name>
    <dbReference type="NCBI Taxonomy" id="67330"/>
    <lineage>
        <taxon>Bacteria</taxon>
        <taxon>Bacillati</taxon>
        <taxon>Actinomycetota</taxon>
        <taxon>Actinomycetes</taxon>
        <taxon>Kitasatosporales</taxon>
        <taxon>Streptomycetaceae</taxon>
        <taxon>Kitasatospora</taxon>
    </lineage>
</organism>
<dbReference type="CDD" id="cd00093">
    <property type="entry name" value="HTH_XRE"/>
    <property type="match status" value="1"/>
</dbReference>
<accession>A0ABW0X7J9</accession>
<dbReference type="Gene3D" id="1.10.260.40">
    <property type="entry name" value="lambda repressor-like DNA-binding domains"/>
    <property type="match status" value="1"/>
</dbReference>
<dbReference type="InterPro" id="IPR001387">
    <property type="entry name" value="Cro/C1-type_HTH"/>
</dbReference>
<dbReference type="PROSITE" id="PS50943">
    <property type="entry name" value="HTH_CROC1"/>
    <property type="match status" value="1"/>
</dbReference>
<dbReference type="Proteomes" id="UP001595975">
    <property type="component" value="Unassembled WGS sequence"/>
</dbReference>
<feature type="region of interest" description="Disordered" evidence="1">
    <location>
        <begin position="326"/>
        <end position="348"/>
    </location>
</feature>
<dbReference type="InterPro" id="IPR010982">
    <property type="entry name" value="Lambda_DNA-bd_dom_sf"/>
</dbReference>
<reference evidence="4" key="1">
    <citation type="journal article" date="2019" name="Int. J. Syst. Evol. Microbiol.">
        <title>The Global Catalogue of Microorganisms (GCM) 10K type strain sequencing project: providing services to taxonomists for standard genome sequencing and annotation.</title>
        <authorList>
            <consortium name="The Broad Institute Genomics Platform"/>
            <consortium name="The Broad Institute Genome Sequencing Center for Infectious Disease"/>
            <person name="Wu L."/>
            <person name="Ma J."/>
        </authorList>
    </citation>
    <scope>NUCLEOTIDE SEQUENCE [LARGE SCALE GENOMIC DNA]</scope>
    <source>
        <strain evidence="4">CGMCC 4.1437</strain>
    </source>
</reference>
<name>A0ABW0X7J9_9ACTN</name>
<evidence type="ECO:0000313" key="3">
    <source>
        <dbReference type="EMBL" id="MFC5665141.1"/>
    </source>
</evidence>
<dbReference type="InterPro" id="IPR021224">
    <property type="entry name" value="DUF2690"/>
</dbReference>